<name>A0A9D1FYQ4_9BACT</name>
<feature type="domain" description="DUF6613" evidence="1">
    <location>
        <begin position="22"/>
        <end position="229"/>
    </location>
</feature>
<dbReference type="InterPro" id="IPR046721">
    <property type="entry name" value="DUF6613"/>
</dbReference>
<proteinExistence type="predicted"/>
<dbReference type="Pfam" id="PF20318">
    <property type="entry name" value="DUF6613"/>
    <property type="match status" value="1"/>
</dbReference>
<evidence type="ECO:0000259" key="1">
    <source>
        <dbReference type="Pfam" id="PF20318"/>
    </source>
</evidence>
<evidence type="ECO:0000313" key="3">
    <source>
        <dbReference type="Proteomes" id="UP000824139"/>
    </source>
</evidence>
<gene>
    <name evidence="2" type="ORF">IAD41_09940</name>
</gene>
<dbReference type="AlphaFoldDB" id="A0A9D1FYQ4"/>
<comment type="caution">
    <text evidence="2">The sequence shown here is derived from an EMBL/GenBank/DDBJ whole genome shotgun (WGS) entry which is preliminary data.</text>
</comment>
<reference evidence="2" key="1">
    <citation type="submission" date="2020-10" db="EMBL/GenBank/DDBJ databases">
        <authorList>
            <person name="Gilroy R."/>
        </authorList>
    </citation>
    <scope>NUCLEOTIDE SEQUENCE</scope>
    <source>
        <strain evidence="2">CHK152-2994</strain>
    </source>
</reference>
<reference evidence="2" key="2">
    <citation type="journal article" date="2021" name="PeerJ">
        <title>Extensive microbial diversity within the chicken gut microbiome revealed by metagenomics and culture.</title>
        <authorList>
            <person name="Gilroy R."/>
            <person name="Ravi A."/>
            <person name="Getino M."/>
            <person name="Pursley I."/>
            <person name="Horton D.L."/>
            <person name="Alikhan N.F."/>
            <person name="Baker D."/>
            <person name="Gharbi K."/>
            <person name="Hall N."/>
            <person name="Watson M."/>
            <person name="Adriaenssens E.M."/>
            <person name="Foster-Nyarko E."/>
            <person name="Jarju S."/>
            <person name="Secka A."/>
            <person name="Antonio M."/>
            <person name="Oren A."/>
            <person name="Chaudhuri R.R."/>
            <person name="La Ragione R."/>
            <person name="Hildebrand F."/>
            <person name="Pallen M.J."/>
        </authorList>
    </citation>
    <scope>NUCLEOTIDE SEQUENCE</scope>
    <source>
        <strain evidence="2">CHK152-2994</strain>
    </source>
</reference>
<dbReference type="InterPro" id="IPR045584">
    <property type="entry name" value="Pilin-like"/>
</dbReference>
<dbReference type="EMBL" id="DVJO01000218">
    <property type="protein sequence ID" value="HIS83911.1"/>
    <property type="molecule type" value="Genomic_DNA"/>
</dbReference>
<accession>A0A9D1FYQ4</accession>
<organism evidence="2 3">
    <name type="scientific">Candidatus Scatenecus faecavium</name>
    <dbReference type="NCBI Taxonomy" id="2840915"/>
    <lineage>
        <taxon>Bacteria</taxon>
        <taxon>Candidatus Scatenecus</taxon>
    </lineage>
</organism>
<dbReference type="Gene3D" id="3.30.700.10">
    <property type="entry name" value="Glycoprotein, Type 4 Pilin"/>
    <property type="match status" value="1"/>
</dbReference>
<protein>
    <recommendedName>
        <fullName evidence="1">DUF6613 domain-containing protein</fullName>
    </recommendedName>
</protein>
<dbReference type="SUPFAM" id="SSF54523">
    <property type="entry name" value="Pili subunits"/>
    <property type="match status" value="1"/>
</dbReference>
<evidence type="ECO:0000313" key="2">
    <source>
        <dbReference type="EMBL" id="HIS83911.1"/>
    </source>
</evidence>
<dbReference type="Proteomes" id="UP000824139">
    <property type="component" value="Unassembled WGS sequence"/>
</dbReference>
<sequence>MAEVLITLGIIGIIAAMTLPQLIKNYQKKVTAEKLKTTYAILLQAFSRAKADYGSDYGQWQGSTYTREDFDFLYSTYFAPYIQTFDKKNGQICKSYKCYAAYKTLKGLNFYQHDWSGSFRLKNGAFIHIHPYHCGIGQYSDSLYIDVNGPEHGPNILGKDIFDFMLTIGRPNKQTNGVFTTPCEGESREELLKKCSKDYDGKSCATTGSVSCCSTLIMQDNWEIKKDYPW</sequence>